<dbReference type="InterPro" id="IPR029903">
    <property type="entry name" value="RmlD-like-bd"/>
</dbReference>
<reference evidence="2" key="1">
    <citation type="journal article" date="2020" name="mSystems">
        <title>Genome- and Community-Level Interaction Insights into Carbon Utilization and Element Cycling Functions of Hydrothermarchaeota in Hydrothermal Sediment.</title>
        <authorList>
            <person name="Zhou Z."/>
            <person name="Liu Y."/>
            <person name="Xu W."/>
            <person name="Pan J."/>
            <person name="Luo Z.H."/>
            <person name="Li M."/>
        </authorList>
    </citation>
    <scope>NUCLEOTIDE SEQUENCE [LARGE SCALE GENOMIC DNA]</scope>
    <source>
        <strain evidence="2">HyVt-485</strain>
    </source>
</reference>
<comment type="caution">
    <text evidence="2">The sequence shown here is derived from an EMBL/GenBank/DDBJ whole genome shotgun (WGS) entry which is preliminary data.</text>
</comment>
<dbReference type="SUPFAM" id="SSF51735">
    <property type="entry name" value="NAD(P)-binding Rossmann-fold domains"/>
    <property type="match status" value="1"/>
</dbReference>
<protein>
    <recommendedName>
        <fullName evidence="1">RmlD-like substrate binding domain-containing protein</fullName>
    </recommendedName>
</protein>
<sequence length="89" mass="10118">MWFTDWPEIRVLIVKPNLLILGGRGQLAQALKRQINPAEFKARYWGRNTLDLSAPAKTITAVLDKHPRPDLIINTAAYTHVDKAEDEPK</sequence>
<dbReference type="EMBL" id="DRMJ01000160">
    <property type="protein sequence ID" value="HHL42611.1"/>
    <property type="molecule type" value="Genomic_DNA"/>
</dbReference>
<feature type="non-terminal residue" evidence="2">
    <location>
        <position position="89"/>
    </location>
</feature>
<dbReference type="AlphaFoldDB" id="A0A7C5M0I7"/>
<gene>
    <name evidence="2" type="ORF">ENJ42_03240</name>
</gene>
<dbReference type="Pfam" id="PF04321">
    <property type="entry name" value="RmlD_sub_bind"/>
    <property type="match status" value="1"/>
</dbReference>
<proteinExistence type="predicted"/>
<evidence type="ECO:0000313" key="2">
    <source>
        <dbReference type="EMBL" id="HHL42611.1"/>
    </source>
</evidence>
<dbReference type="InterPro" id="IPR036291">
    <property type="entry name" value="NAD(P)-bd_dom_sf"/>
</dbReference>
<name>A0A7C5M0I7_9PROT</name>
<organism evidence="2">
    <name type="scientific">Hellea balneolensis</name>
    <dbReference type="NCBI Taxonomy" id="287478"/>
    <lineage>
        <taxon>Bacteria</taxon>
        <taxon>Pseudomonadati</taxon>
        <taxon>Pseudomonadota</taxon>
        <taxon>Alphaproteobacteria</taxon>
        <taxon>Maricaulales</taxon>
        <taxon>Robiginitomaculaceae</taxon>
        <taxon>Hellea</taxon>
    </lineage>
</organism>
<feature type="domain" description="RmlD-like substrate binding" evidence="1">
    <location>
        <begin position="17"/>
        <end position="88"/>
    </location>
</feature>
<dbReference type="Gene3D" id="3.40.50.720">
    <property type="entry name" value="NAD(P)-binding Rossmann-like Domain"/>
    <property type="match status" value="1"/>
</dbReference>
<evidence type="ECO:0000259" key="1">
    <source>
        <dbReference type="Pfam" id="PF04321"/>
    </source>
</evidence>
<dbReference type="Proteomes" id="UP000885830">
    <property type="component" value="Unassembled WGS sequence"/>
</dbReference>
<accession>A0A7C5M0I7</accession>